<accession>A0A165C2I2</accession>
<reference evidence="1 2" key="1">
    <citation type="journal article" date="2016" name="Mol. Biol. Evol.">
        <title>Comparative Genomics of Early-Diverging Mushroom-Forming Fungi Provides Insights into the Origins of Lignocellulose Decay Capabilities.</title>
        <authorList>
            <person name="Nagy L.G."/>
            <person name="Riley R."/>
            <person name="Tritt A."/>
            <person name="Adam C."/>
            <person name="Daum C."/>
            <person name="Floudas D."/>
            <person name="Sun H."/>
            <person name="Yadav J.S."/>
            <person name="Pangilinan J."/>
            <person name="Larsson K.H."/>
            <person name="Matsuura K."/>
            <person name="Barry K."/>
            <person name="Labutti K."/>
            <person name="Kuo R."/>
            <person name="Ohm R.A."/>
            <person name="Bhattacharya S.S."/>
            <person name="Shirouzu T."/>
            <person name="Yoshinaga Y."/>
            <person name="Martin F.M."/>
            <person name="Grigoriev I.V."/>
            <person name="Hibbett D.S."/>
        </authorList>
    </citation>
    <scope>NUCLEOTIDE SEQUENCE [LARGE SCALE GENOMIC DNA]</scope>
    <source>
        <strain evidence="1 2">HHB12733</strain>
    </source>
</reference>
<dbReference type="Proteomes" id="UP000076842">
    <property type="component" value="Unassembled WGS sequence"/>
</dbReference>
<dbReference type="InParanoid" id="A0A165C2I2"/>
<evidence type="ECO:0000313" key="1">
    <source>
        <dbReference type="EMBL" id="KZT50152.1"/>
    </source>
</evidence>
<sequence length="205" mass="22604">MRALGRYLQLLPRQNQDVQGYPPPGPCDMCINRAAPSTALGDQSSSDMDLSWNEGSNTVTLLVSLEKANYGATTGHIAFHPGSARLTSKKPPEPLVSLHLTVREDVRMLPHQVARCQLHLFPLGLIQGSSHRLPRLTSIHIANLSERFGNFGTPFPWSVTVNGEFVQSWYCNSETLNVQGFEVDLFVMVTIVLTAQCLTAQPVLH</sequence>
<proteinExistence type="predicted"/>
<evidence type="ECO:0000313" key="2">
    <source>
        <dbReference type="Proteomes" id="UP000076842"/>
    </source>
</evidence>
<protein>
    <submittedName>
        <fullName evidence="1">Uncharacterized protein</fullName>
    </submittedName>
</protein>
<gene>
    <name evidence="1" type="ORF">CALCODRAFT_211626</name>
</gene>
<dbReference type="EMBL" id="KV424221">
    <property type="protein sequence ID" value="KZT50152.1"/>
    <property type="molecule type" value="Genomic_DNA"/>
</dbReference>
<name>A0A165C2I2_9BASI</name>
<organism evidence="1 2">
    <name type="scientific">Calocera cornea HHB12733</name>
    <dbReference type="NCBI Taxonomy" id="1353952"/>
    <lineage>
        <taxon>Eukaryota</taxon>
        <taxon>Fungi</taxon>
        <taxon>Dikarya</taxon>
        <taxon>Basidiomycota</taxon>
        <taxon>Agaricomycotina</taxon>
        <taxon>Dacrymycetes</taxon>
        <taxon>Dacrymycetales</taxon>
        <taxon>Dacrymycetaceae</taxon>
        <taxon>Calocera</taxon>
    </lineage>
</organism>
<dbReference type="AlphaFoldDB" id="A0A165C2I2"/>
<keyword evidence="2" id="KW-1185">Reference proteome</keyword>